<evidence type="ECO:0000313" key="3">
    <source>
        <dbReference type="WBParaSite" id="TCNE_0001881701-mRNA-1"/>
    </source>
</evidence>
<keyword evidence="2" id="KW-1185">Reference proteome</keyword>
<sequence>MQNIVHTRKHNTTSHRDESCCVVARRYSQKDGHTPPNALHYAALLLLLLLQRYCSTLLQHECSRLARRFVARKEAAACALTSFNSRCRALMQWDMFESTI</sequence>
<dbReference type="Proteomes" id="UP000050794">
    <property type="component" value="Unassembled WGS sequence"/>
</dbReference>
<gene>
    <name evidence="1" type="ORF">TCNE_LOCUS18813</name>
</gene>
<dbReference type="WBParaSite" id="TCNE_0001881701-mRNA-1">
    <property type="protein sequence ID" value="TCNE_0001881701-mRNA-1"/>
    <property type="gene ID" value="TCNE_0001881701"/>
</dbReference>
<protein>
    <submittedName>
        <fullName evidence="3">Secreted protein</fullName>
    </submittedName>
</protein>
<evidence type="ECO:0000313" key="1">
    <source>
        <dbReference type="EMBL" id="VDM50134.1"/>
    </source>
</evidence>
<reference evidence="3" key="1">
    <citation type="submission" date="2016-06" db="UniProtKB">
        <authorList>
            <consortium name="WormBaseParasite"/>
        </authorList>
    </citation>
    <scope>IDENTIFICATION</scope>
</reference>
<reference evidence="1 2" key="2">
    <citation type="submission" date="2018-11" db="EMBL/GenBank/DDBJ databases">
        <authorList>
            <consortium name="Pathogen Informatics"/>
        </authorList>
    </citation>
    <scope>NUCLEOTIDE SEQUENCE [LARGE SCALE GENOMIC DNA]</scope>
</reference>
<name>A0A183VDJ3_TOXCA</name>
<evidence type="ECO:0000313" key="2">
    <source>
        <dbReference type="Proteomes" id="UP000050794"/>
    </source>
</evidence>
<dbReference type="AlphaFoldDB" id="A0A183VDJ3"/>
<proteinExistence type="predicted"/>
<organism evidence="2 3">
    <name type="scientific">Toxocara canis</name>
    <name type="common">Canine roundworm</name>
    <dbReference type="NCBI Taxonomy" id="6265"/>
    <lineage>
        <taxon>Eukaryota</taxon>
        <taxon>Metazoa</taxon>
        <taxon>Ecdysozoa</taxon>
        <taxon>Nematoda</taxon>
        <taxon>Chromadorea</taxon>
        <taxon>Rhabditida</taxon>
        <taxon>Spirurina</taxon>
        <taxon>Ascaridomorpha</taxon>
        <taxon>Ascaridoidea</taxon>
        <taxon>Toxocaridae</taxon>
        <taxon>Toxocara</taxon>
    </lineage>
</organism>
<accession>A0A183VDJ3</accession>
<dbReference type="EMBL" id="UYWY01025992">
    <property type="protein sequence ID" value="VDM50134.1"/>
    <property type="molecule type" value="Genomic_DNA"/>
</dbReference>